<keyword evidence="1" id="KW-1133">Transmembrane helix</keyword>
<accession>A0A926EWZ5</accession>
<protein>
    <submittedName>
        <fullName evidence="2">Uncharacterized protein</fullName>
    </submittedName>
</protein>
<evidence type="ECO:0000256" key="1">
    <source>
        <dbReference type="SAM" id="Phobius"/>
    </source>
</evidence>
<dbReference type="EMBL" id="JACRTG010000018">
    <property type="protein sequence ID" value="MBC8588067.1"/>
    <property type="molecule type" value="Genomic_DNA"/>
</dbReference>
<comment type="caution">
    <text evidence="2">The sequence shown here is derived from an EMBL/GenBank/DDBJ whole genome shotgun (WGS) entry which is preliminary data.</text>
</comment>
<feature type="transmembrane region" description="Helical" evidence="1">
    <location>
        <begin position="6"/>
        <end position="27"/>
    </location>
</feature>
<reference evidence="2" key="1">
    <citation type="submission" date="2020-08" db="EMBL/GenBank/DDBJ databases">
        <title>Genome public.</title>
        <authorList>
            <person name="Liu C."/>
            <person name="Sun Q."/>
        </authorList>
    </citation>
    <scope>NUCLEOTIDE SEQUENCE</scope>
    <source>
        <strain evidence="2">BX21</strain>
    </source>
</reference>
<dbReference type="RefSeq" id="WP_262429520.1">
    <property type="nucleotide sequence ID" value="NZ_JACRTG010000018.1"/>
</dbReference>
<proteinExistence type="predicted"/>
<sequence length="63" mass="7483">MKFASGLLIGFGLSWISMYLAIEQYIYKNEEDKKLIDELVTENNGYKKVIQKWRDEADKTYWG</sequence>
<keyword evidence="1" id="KW-0812">Transmembrane</keyword>
<evidence type="ECO:0000313" key="3">
    <source>
        <dbReference type="Proteomes" id="UP000601171"/>
    </source>
</evidence>
<evidence type="ECO:0000313" key="2">
    <source>
        <dbReference type="EMBL" id="MBC8588067.1"/>
    </source>
</evidence>
<keyword evidence="1" id="KW-0472">Membrane</keyword>
<name>A0A926EWZ5_9FIRM</name>
<dbReference type="AlphaFoldDB" id="A0A926EWZ5"/>
<dbReference type="Proteomes" id="UP000601171">
    <property type="component" value="Unassembled WGS sequence"/>
</dbReference>
<keyword evidence="3" id="KW-1185">Reference proteome</keyword>
<organism evidence="2 3">
    <name type="scientific">Paratissierella segnis</name>
    <dbReference type="NCBI Taxonomy" id="2763679"/>
    <lineage>
        <taxon>Bacteria</taxon>
        <taxon>Bacillati</taxon>
        <taxon>Bacillota</taxon>
        <taxon>Tissierellia</taxon>
        <taxon>Tissierellales</taxon>
        <taxon>Tissierellaceae</taxon>
        <taxon>Paratissierella</taxon>
    </lineage>
</organism>
<gene>
    <name evidence="2" type="ORF">H8707_07435</name>
</gene>